<organism evidence="2 3">
    <name type="scientific">Cupriavidus oxalaticus</name>
    <dbReference type="NCBI Taxonomy" id="96344"/>
    <lineage>
        <taxon>Bacteria</taxon>
        <taxon>Pseudomonadati</taxon>
        <taxon>Pseudomonadota</taxon>
        <taxon>Betaproteobacteria</taxon>
        <taxon>Burkholderiales</taxon>
        <taxon>Burkholderiaceae</taxon>
        <taxon>Cupriavidus</taxon>
    </lineage>
</organism>
<dbReference type="Gene3D" id="3.40.190.150">
    <property type="entry name" value="Bordetella uptake gene, domain 1"/>
    <property type="match status" value="1"/>
</dbReference>
<reference evidence="2 3" key="1">
    <citation type="submission" date="2019-03" db="EMBL/GenBank/DDBJ databases">
        <title>Efficiently degradation of phenoxyalkanoic acid herbicides by Cupriavidus oxalaticus strain X32.</title>
        <authorList>
            <person name="Sheng X."/>
        </authorList>
    </citation>
    <scope>NUCLEOTIDE SEQUENCE [LARGE SCALE GENOMIC DNA]</scope>
    <source>
        <strain evidence="2 3">X32</strain>
        <plasmid evidence="2 3">unnamed4</plasmid>
    </source>
</reference>
<dbReference type="InterPro" id="IPR042100">
    <property type="entry name" value="Bug_dom1"/>
</dbReference>
<dbReference type="PANTHER" id="PTHR42928:SF5">
    <property type="entry name" value="BLR1237 PROTEIN"/>
    <property type="match status" value="1"/>
</dbReference>
<dbReference type="CDD" id="cd13578">
    <property type="entry name" value="PBP2_Bug27"/>
    <property type="match status" value="1"/>
</dbReference>
<sequence length="345" mass="36447">MSTDYMNRERDAAVGRWMISRRSIITQSALLGLSLMLPAYSKAAGEPFASKPFQVIVPYPPGGSNDSLARLIALQLARKFQQPVLVDNRPGAGGGIGIRVLAKSVADGHTLGLVSSSFATSAAVSAKLPFDPIKDFEPVARITSSALLVLVSPHLGVRDLQGFIALARQRPGMLSYGSSGVGSLNHFAAELVMDAAGVRLVHVPYRGMAPAMADLAGGHLDLVITSESSARAFLNKRNVVAIATTSAQRLPHLSTVPTCRESGLSEIVIDAWAGFLAPAGTPADKLALLNGAINEAMTSPELSKALKLEGASAFEPLTATEFKSLVQSDIARWRKIARAKRIEAD</sequence>
<dbReference type="PIRSF" id="PIRSF017082">
    <property type="entry name" value="YflP"/>
    <property type="match status" value="1"/>
</dbReference>
<accession>A0A4P7LUP3</accession>
<proteinExistence type="inferred from homology"/>
<dbReference type="EMBL" id="CP038639">
    <property type="protein sequence ID" value="QBY56191.1"/>
    <property type="molecule type" value="Genomic_DNA"/>
</dbReference>
<dbReference type="Pfam" id="PF03401">
    <property type="entry name" value="TctC"/>
    <property type="match status" value="1"/>
</dbReference>
<gene>
    <name evidence="2" type="ORF">E0W60_34605</name>
</gene>
<dbReference type="Proteomes" id="UP000295294">
    <property type="component" value="Plasmid unnamed4"/>
</dbReference>
<dbReference type="SUPFAM" id="SSF53850">
    <property type="entry name" value="Periplasmic binding protein-like II"/>
    <property type="match status" value="1"/>
</dbReference>
<dbReference type="OrthoDB" id="8678477at2"/>
<evidence type="ECO:0000256" key="1">
    <source>
        <dbReference type="ARBA" id="ARBA00006987"/>
    </source>
</evidence>
<dbReference type="AlphaFoldDB" id="A0A4P7LUP3"/>
<name>A0A4P7LUP3_9BURK</name>
<dbReference type="Gene3D" id="3.40.190.10">
    <property type="entry name" value="Periplasmic binding protein-like II"/>
    <property type="match status" value="1"/>
</dbReference>
<keyword evidence="2" id="KW-0614">Plasmid</keyword>
<protein>
    <submittedName>
        <fullName evidence="2">Tripartite tricarboxylate transporter substrate binding protein</fullName>
    </submittedName>
</protein>
<dbReference type="PANTHER" id="PTHR42928">
    <property type="entry name" value="TRICARBOXYLATE-BINDING PROTEIN"/>
    <property type="match status" value="1"/>
</dbReference>
<evidence type="ECO:0000313" key="3">
    <source>
        <dbReference type="Proteomes" id="UP000295294"/>
    </source>
</evidence>
<dbReference type="InterPro" id="IPR005064">
    <property type="entry name" value="BUG"/>
</dbReference>
<geneLocation type="plasmid" evidence="2">
    <name>unnamed4</name>
</geneLocation>
<dbReference type="KEGG" id="cox:E0W60_34605"/>
<evidence type="ECO:0000313" key="2">
    <source>
        <dbReference type="EMBL" id="QBY56191.1"/>
    </source>
</evidence>
<comment type="similarity">
    <text evidence="1">Belongs to the UPF0065 (bug) family.</text>
</comment>
<dbReference type="RefSeq" id="WP_135707356.1">
    <property type="nucleotide sequence ID" value="NZ_CP038639.1"/>
</dbReference>